<dbReference type="InterPro" id="IPR000073">
    <property type="entry name" value="AB_hydrolase_1"/>
</dbReference>
<dbReference type="InterPro" id="IPR029058">
    <property type="entry name" value="AB_hydrolase_fold"/>
</dbReference>
<sequence length="408" mass="46905">MSHSSNETTHKMNEQTDECRLTELSIANLQTVKKKGAGILSKNPPKIQRFLFDTLLYEMVFRKVVGLMMGCLGLSKQPTRPAPCAENSESLQIDQIICNSPRIRLSDGRFLAYRERGVPKNKSNYRVIVVHGFGSSKEMNFMATQEILDELSIYLLLFDRAGYGESDPNPKRSLKSEASDIEELADKLLLGSKFYVVGVSLGCYPAWSCLKCIPNRLAGISLVVPYINYKWPSLPADLTKDDYRRGLSRWMYIVARYAPGLLHWWLTQKLFPSSTVLDRNPAFFSNKDLEVLKNTPGYQLLSENKLRERGVFDSLRRDFMVAFGKWDFDPMDLCNPYPEMESSVHIWQGYEDKVVPFQLQRYVWNKLPWIRYHEVPDGGHLLVYDSAVCEAILRSLLIGEDFPLYRPQ</sequence>
<protein>
    <recommendedName>
        <fullName evidence="1">AB hydrolase-1 domain-containing protein</fullName>
    </recommendedName>
</protein>
<dbReference type="Proteomes" id="UP000834106">
    <property type="component" value="Chromosome 22"/>
</dbReference>
<organism evidence="2 3">
    <name type="scientific">Fraxinus pennsylvanica</name>
    <dbReference type="NCBI Taxonomy" id="56036"/>
    <lineage>
        <taxon>Eukaryota</taxon>
        <taxon>Viridiplantae</taxon>
        <taxon>Streptophyta</taxon>
        <taxon>Embryophyta</taxon>
        <taxon>Tracheophyta</taxon>
        <taxon>Spermatophyta</taxon>
        <taxon>Magnoliopsida</taxon>
        <taxon>eudicotyledons</taxon>
        <taxon>Gunneridae</taxon>
        <taxon>Pentapetalae</taxon>
        <taxon>asterids</taxon>
        <taxon>lamiids</taxon>
        <taxon>Lamiales</taxon>
        <taxon>Oleaceae</taxon>
        <taxon>Oleeae</taxon>
        <taxon>Fraxinus</taxon>
    </lineage>
</organism>
<name>A0AAD2ADX5_9LAMI</name>
<gene>
    <name evidence="2" type="ORF">FPE_LOCUS33299</name>
</gene>
<reference evidence="2" key="1">
    <citation type="submission" date="2023-05" db="EMBL/GenBank/DDBJ databases">
        <authorList>
            <person name="Huff M."/>
        </authorList>
    </citation>
    <scope>NUCLEOTIDE SEQUENCE</scope>
</reference>
<accession>A0AAD2ADX5</accession>
<keyword evidence="3" id="KW-1185">Reference proteome</keyword>
<dbReference type="GO" id="GO:0016787">
    <property type="term" value="F:hydrolase activity"/>
    <property type="evidence" value="ECO:0007669"/>
    <property type="project" value="UniProtKB-ARBA"/>
</dbReference>
<evidence type="ECO:0000259" key="1">
    <source>
        <dbReference type="Pfam" id="PF12697"/>
    </source>
</evidence>
<dbReference type="EMBL" id="OU503057">
    <property type="protein sequence ID" value="CAI9785869.1"/>
    <property type="molecule type" value="Genomic_DNA"/>
</dbReference>
<dbReference type="SUPFAM" id="SSF53474">
    <property type="entry name" value="alpha/beta-Hydrolases"/>
    <property type="match status" value="1"/>
</dbReference>
<dbReference type="PANTHER" id="PTHR45763">
    <property type="entry name" value="HYDROLASE, ALPHA/BETA FOLD FAMILY PROTEIN, EXPRESSED-RELATED"/>
    <property type="match status" value="1"/>
</dbReference>
<evidence type="ECO:0000313" key="2">
    <source>
        <dbReference type="EMBL" id="CAI9785869.1"/>
    </source>
</evidence>
<feature type="domain" description="AB hydrolase-1" evidence="1">
    <location>
        <begin position="127"/>
        <end position="385"/>
    </location>
</feature>
<dbReference type="FunFam" id="3.40.50.1820:FF:000270">
    <property type="entry name" value="Alpha/beta-Hydrolases superfamily protein"/>
    <property type="match status" value="1"/>
</dbReference>
<proteinExistence type="predicted"/>
<dbReference type="AlphaFoldDB" id="A0AAD2ADX5"/>
<dbReference type="Gene3D" id="3.40.50.1820">
    <property type="entry name" value="alpha/beta hydrolase"/>
    <property type="match status" value="1"/>
</dbReference>
<evidence type="ECO:0000313" key="3">
    <source>
        <dbReference type="Proteomes" id="UP000834106"/>
    </source>
</evidence>
<dbReference type="PANTHER" id="PTHR45763:SF28">
    <property type="entry name" value="ALPHA_BETA-HYDROLASES SUPERFAMILY PROTEIN"/>
    <property type="match status" value="1"/>
</dbReference>
<dbReference type="Pfam" id="PF12697">
    <property type="entry name" value="Abhydrolase_6"/>
    <property type="match status" value="1"/>
</dbReference>